<comment type="caution">
    <text evidence="1">The sequence shown here is derived from an EMBL/GenBank/DDBJ whole genome shotgun (WGS) entry which is preliminary data.</text>
</comment>
<organism evidence="1">
    <name type="scientific">Tetraodon nigroviridis</name>
    <name type="common">Spotted green pufferfish</name>
    <name type="synonym">Chelonodon nigroviridis</name>
    <dbReference type="NCBI Taxonomy" id="99883"/>
    <lineage>
        <taxon>Eukaryota</taxon>
        <taxon>Metazoa</taxon>
        <taxon>Chordata</taxon>
        <taxon>Craniata</taxon>
        <taxon>Vertebrata</taxon>
        <taxon>Euteleostomi</taxon>
        <taxon>Actinopterygii</taxon>
        <taxon>Neopterygii</taxon>
        <taxon>Teleostei</taxon>
        <taxon>Neoteleostei</taxon>
        <taxon>Acanthomorphata</taxon>
        <taxon>Eupercaria</taxon>
        <taxon>Tetraodontiformes</taxon>
        <taxon>Tetradontoidea</taxon>
        <taxon>Tetraodontidae</taxon>
        <taxon>Tetraodon</taxon>
    </lineage>
</organism>
<dbReference type="KEGG" id="tng:GSTEN00036261G001"/>
<reference evidence="1" key="1">
    <citation type="journal article" date="2004" name="Nature">
        <title>Genome duplication in the teleost fish Tetraodon nigroviridis reveals the early vertebrate proto-karyotype.</title>
        <authorList>
            <person name="Jaillon O."/>
            <person name="Aury J.-M."/>
            <person name="Brunet F."/>
            <person name="Petit J.-L."/>
            <person name="Stange-Thomann N."/>
            <person name="Mauceli E."/>
            <person name="Bouneau L."/>
            <person name="Fischer C."/>
            <person name="Ozouf-Costaz C."/>
            <person name="Bernot A."/>
            <person name="Nicaud S."/>
            <person name="Jaffe D."/>
            <person name="Fisher S."/>
            <person name="Lutfalla G."/>
            <person name="Dossat C."/>
            <person name="Segurens B."/>
            <person name="Dasilva C."/>
            <person name="Salanoubat M."/>
            <person name="Levy M."/>
            <person name="Boudet N."/>
            <person name="Castellano S."/>
            <person name="Anthouard V."/>
            <person name="Jubin C."/>
            <person name="Castelli V."/>
            <person name="Katinka M."/>
            <person name="Vacherie B."/>
            <person name="Biemont C."/>
            <person name="Skalli Z."/>
            <person name="Cattolico L."/>
            <person name="Poulain J."/>
            <person name="De Berardinis V."/>
            <person name="Cruaud C."/>
            <person name="Duprat S."/>
            <person name="Brottier P."/>
            <person name="Coutanceau J.-P."/>
            <person name="Gouzy J."/>
            <person name="Parra G."/>
            <person name="Lardier G."/>
            <person name="Chapple C."/>
            <person name="McKernan K.J."/>
            <person name="McEwan P."/>
            <person name="Bosak S."/>
            <person name="Kellis M."/>
            <person name="Volff J.-N."/>
            <person name="Guigo R."/>
            <person name="Zody M.C."/>
            <person name="Mesirov J."/>
            <person name="Lindblad-Toh K."/>
            <person name="Birren B."/>
            <person name="Nusbaum C."/>
            <person name="Kahn D."/>
            <person name="Robinson-Rechavi M."/>
            <person name="Laudet V."/>
            <person name="Schachter V."/>
            <person name="Quetier F."/>
            <person name="Saurin W."/>
            <person name="Scarpelli C."/>
            <person name="Wincker P."/>
            <person name="Lander E.S."/>
            <person name="Weissenbach J."/>
            <person name="Roest Crollius H."/>
        </authorList>
    </citation>
    <scope>NUCLEOTIDE SEQUENCE [LARGE SCALE GENOMIC DNA]</scope>
</reference>
<feature type="non-terminal residue" evidence="1">
    <location>
        <position position="1"/>
    </location>
</feature>
<sequence length="55" mass="5715">SQQGLAGEASRLYLFINLLGTGNERQGENTIPSVARVRKKVYVGGGAPPGAPSCK</sequence>
<proteinExistence type="predicted"/>
<dbReference type="EMBL" id="CAAE01020278">
    <property type="protein sequence ID" value="CAG14094.1"/>
    <property type="molecule type" value="Genomic_DNA"/>
</dbReference>
<dbReference type="AlphaFoldDB" id="Q4RBY9"/>
<reference evidence="1" key="2">
    <citation type="submission" date="2004-02" db="EMBL/GenBank/DDBJ databases">
        <authorList>
            <consortium name="Genoscope"/>
            <consortium name="Whitehead Institute Centre for Genome Research"/>
        </authorList>
    </citation>
    <scope>NUCLEOTIDE SEQUENCE</scope>
</reference>
<name>Q4RBY9_TETNG</name>
<evidence type="ECO:0000313" key="1">
    <source>
        <dbReference type="EMBL" id="CAG14094.1"/>
    </source>
</evidence>
<gene>
    <name evidence="1" type="ORF">GSTENG00036261001</name>
</gene>
<protein>
    <submittedName>
        <fullName evidence="1">(spotted green pufferfish) hypothetical protein</fullName>
    </submittedName>
</protein>
<accession>Q4RBY9</accession>